<dbReference type="AlphaFoldDB" id="A0AAW1QX83"/>
<dbReference type="SUPFAM" id="SSF56112">
    <property type="entry name" value="Protein kinase-like (PK-like)"/>
    <property type="match status" value="1"/>
</dbReference>
<keyword evidence="3" id="KW-1185">Reference proteome</keyword>
<protein>
    <recommendedName>
        <fullName evidence="4">Protein kinase domain-containing protein</fullName>
    </recommendedName>
</protein>
<evidence type="ECO:0000256" key="1">
    <source>
        <dbReference type="SAM" id="MobiDB-lite"/>
    </source>
</evidence>
<dbReference type="EMBL" id="JALJOS010000023">
    <property type="protein sequence ID" value="KAK9825789.1"/>
    <property type="molecule type" value="Genomic_DNA"/>
</dbReference>
<dbReference type="InterPro" id="IPR011009">
    <property type="entry name" value="Kinase-like_dom_sf"/>
</dbReference>
<reference evidence="2 3" key="1">
    <citation type="journal article" date="2024" name="Nat. Commun.">
        <title>Phylogenomics reveals the evolutionary origins of lichenization in chlorophyte algae.</title>
        <authorList>
            <person name="Puginier C."/>
            <person name="Libourel C."/>
            <person name="Otte J."/>
            <person name="Skaloud P."/>
            <person name="Haon M."/>
            <person name="Grisel S."/>
            <person name="Petersen M."/>
            <person name="Berrin J.G."/>
            <person name="Delaux P.M."/>
            <person name="Dal Grande F."/>
            <person name="Keller J."/>
        </authorList>
    </citation>
    <scope>NUCLEOTIDE SEQUENCE [LARGE SCALE GENOMIC DNA]</scope>
    <source>
        <strain evidence="2 3">SAG 2145</strain>
    </source>
</reference>
<name>A0AAW1QX83_9CHLO</name>
<gene>
    <name evidence="2" type="ORF">WJX74_007851</name>
</gene>
<evidence type="ECO:0000313" key="2">
    <source>
        <dbReference type="EMBL" id="KAK9825789.1"/>
    </source>
</evidence>
<proteinExistence type="predicted"/>
<accession>A0AAW1QX83</accession>
<evidence type="ECO:0008006" key="4">
    <source>
        <dbReference type="Google" id="ProtNLM"/>
    </source>
</evidence>
<dbReference type="Proteomes" id="UP001438707">
    <property type="component" value="Unassembled WGS sequence"/>
</dbReference>
<sequence length="678" mass="74443">MKPVQEWPTSSAPAGSDGQGRVAADKPGGIERFQQHAIKDVLSAVSLAQGFMMNMRNIDWYLVQSPGANVEGDPQTFQGPEDASPDAIRAQVAERAHLSPTSTVLIHVACRWRDLRDLTSLPNGDLELKIVDQPAGAQISNAGATAGPGFQDNAELDLMLLRDSASRGAELSNLVQYSPQPGFPIHDYRDGRPAKLPLELMHPVYGCFRDVFHGRETIVEPRGSRLEIVDGHVNILDMTDMSARPHSFEAKVVGLCKASVRFYPRETNRLNNEDGITAELENIFGADLESLRLTGRQGQAGFDLACLSTQDQGTRPDLYHVLEVKDELYSTNSDAFYESFLSFYSYLREHRTSTEGKRCSCFLTVVMGPWICVGALCRENGISFSALTPLVPLMLYDSAAQTSVVNLCWSLHTVTQLMQRGEPLPLIQDAMQLGGLPLPYPLHGFHVREKLSGVESWLVYLIDLDGDVAVAKLADRYGWAVHKAWADAGVAPQLHLEHCRELAGSWKLIIMEYLKPEKGWRPVHESDDSPALFQAIEDALCCARDRSPSSVHGDLRRSNILVREPCLESTPEAWEVKIIDFDWAGVEGEATFAPILNHKSIGWPEGAVGGARILQKHDDAFICDIIGSTQAASHVRGEAAFALLPSQSPAQAPGGLFVSLQGDGILSICRPMVQHLEI</sequence>
<evidence type="ECO:0000313" key="3">
    <source>
        <dbReference type="Proteomes" id="UP001438707"/>
    </source>
</evidence>
<comment type="caution">
    <text evidence="2">The sequence shown here is derived from an EMBL/GenBank/DDBJ whole genome shotgun (WGS) entry which is preliminary data.</text>
</comment>
<organism evidence="2 3">
    <name type="scientific">Apatococcus lobatus</name>
    <dbReference type="NCBI Taxonomy" id="904363"/>
    <lineage>
        <taxon>Eukaryota</taxon>
        <taxon>Viridiplantae</taxon>
        <taxon>Chlorophyta</taxon>
        <taxon>core chlorophytes</taxon>
        <taxon>Trebouxiophyceae</taxon>
        <taxon>Chlorellales</taxon>
        <taxon>Chlorellaceae</taxon>
        <taxon>Apatococcus</taxon>
    </lineage>
</organism>
<feature type="region of interest" description="Disordered" evidence="1">
    <location>
        <begin position="1"/>
        <end position="25"/>
    </location>
</feature>